<reference evidence="1 2" key="1">
    <citation type="journal article" date="2019" name="G3 (Bethesda)">
        <title>Sequencing of a Wild Apple (Malus baccata) Genome Unravels the Differences Between Cultivated and Wild Apple Species Regarding Disease Resistance and Cold Tolerance.</title>
        <authorList>
            <person name="Chen X."/>
        </authorList>
    </citation>
    <scope>NUCLEOTIDE SEQUENCE [LARGE SCALE GENOMIC DNA]</scope>
    <source>
        <strain evidence="2">cv. Shandingzi</strain>
        <tissue evidence="1">Leaves</tissue>
    </source>
</reference>
<dbReference type="Proteomes" id="UP000315295">
    <property type="component" value="Unassembled WGS sequence"/>
</dbReference>
<dbReference type="EMBL" id="VIEB01000297">
    <property type="protein sequence ID" value="TQD96183.1"/>
    <property type="molecule type" value="Genomic_DNA"/>
</dbReference>
<protein>
    <submittedName>
        <fullName evidence="1">Uncharacterized protein</fullName>
    </submittedName>
</protein>
<keyword evidence="2" id="KW-1185">Reference proteome</keyword>
<organism evidence="1 2">
    <name type="scientific">Malus baccata</name>
    <name type="common">Siberian crab apple</name>
    <name type="synonym">Pyrus baccata</name>
    <dbReference type="NCBI Taxonomy" id="106549"/>
    <lineage>
        <taxon>Eukaryota</taxon>
        <taxon>Viridiplantae</taxon>
        <taxon>Streptophyta</taxon>
        <taxon>Embryophyta</taxon>
        <taxon>Tracheophyta</taxon>
        <taxon>Spermatophyta</taxon>
        <taxon>Magnoliopsida</taxon>
        <taxon>eudicotyledons</taxon>
        <taxon>Gunneridae</taxon>
        <taxon>Pentapetalae</taxon>
        <taxon>rosids</taxon>
        <taxon>fabids</taxon>
        <taxon>Rosales</taxon>
        <taxon>Rosaceae</taxon>
        <taxon>Amygdaloideae</taxon>
        <taxon>Maleae</taxon>
        <taxon>Malus</taxon>
    </lineage>
</organism>
<comment type="caution">
    <text evidence="1">The sequence shown here is derived from an EMBL/GenBank/DDBJ whole genome shotgun (WGS) entry which is preliminary data.</text>
</comment>
<name>A0A540MBR7_MALBA</name>
<accession>A0A540MBR7</accession>
<proteinExistence type="predicted"/>
<evidence type="ECO:0000313" key="1">
    <source>
        <dbReference type="EMBL" id="TQD96183.1"/>
    </source>
</evidence>
<evidence type="ECO:0000313" key="2">
    <source>
        <dbReference type="Proteomes" id="UP000315295"/>
    </source>
</evidence>
<gene>
    <name evidence="1" type="ORF">C1H46_018212</name>
</gene>
<sequence length="52" mass="6112">MPSSSLGNSIRRNQISLKFFKTWVEEWWVTPDWSRLLLSVAKESRSSTEIAR</sequence>
<dbReference type="AlphaFoldDB" id="A0A540MBR7"/>